<protein>
    <submittedName>
        <fullName evidence="2">MgtC/SapB family protein</fullName>
    </submittedName>
</protein>
<feature type="non-terminal residue" evidence="2">
    <location>
        <position position="43"/>
    </location>
</feature>
<name>A0A7V2SIU5_9BACT</name>
<dbReference type="Proteomes" id="UP000885722">
    <property type="component" value="Unassembled WGS sequence"/>
</dbReference>
<comment type="caution">
    <text evidence="2">The sequence shown here is derived from an EMBL/GenBank/DDBJ whole genome shotgun (WGS) entry which is preliminary data.</text>
</comment>
<evidence type="ECO:0000313" key="2">
    <source>
        <dbReference type="EMBL" id="HFC03653.1"/>
    </source>
</evidence>
<keyword evidence="1" id="KW-0812">Transmembrane</keyword>
<proteinExistence type="predicted"/>
<accession>A0A7V2SIU5</accession>
<dbReference type="EMBL" id="DRNO01000143">
    <property type="protein sequence ID" value="HFC03653.1"/>
    <property type="molecule type" value="Genomic_DNA"/>
</dbReference>
<sequence>MDYSLIQSLAIVIMLGFAIGMQRTLTYMRSGEHTFGGSRTFAL</sequence>
<gene>
    <name evidence="2" type="ORF">ENJ74_02160</name>
</gene>
<dbReference type="AlphaFoldDB" id="A0A7V2SIU5"/>
<keyword evidence="1" id="KW-1133">Transmembrane helix</keyword>
<evidence type="ECO:0000256" key="1">
    <source>
        <dbReference type="SAM" id="Phobius"/>
    </source>
</evidence>
<keyword evidence="1" id="KW-0472">Membrane</keyword>
<feature type="transmembrane region" description="Helical" evidence="1">
    <location>
        <begin position="6"/>
        <end position="25"/>
    </location>
</feature>
<reference evidence="2" key="1">
    <citation type="journal article" date="2020" name="mSystems">
        <title>Genome- and Community-Level Interaction Insights into Carbon Utilization and Element Cycling Functions of Hydrothermarchaeota in Hydrothermal Sediment.</title>
        <authorList>
            <person name="Zhou Z."/>
            <person name="Liu Y."/>
            <person name="Xu W."/>
            <person name="Pan J."/>
            <person name="Luo Z.H."/>
            <person name="Li M."/>
        </authorList>
    </citation>
    <scope>NUCLEOTIDE SEQUENCE [LARGE SCALE GENOMIC DNA]</scope>
    <source>
        <strain evidence="2">HyVt-513</strain>
    </source>
</reference>
<organism evidence="2">
    <name type="scientific">Nitratifractor salsuginis</name>
    <dbReference type="NCBI Taxonomy" id="269261"/>
    <lineage>
        <taxon>Bacteria</taxon>
        <taxon>Pseudomonadati</taxon>
        <taxon>Campylobacterota</taxon>
        <taxon>Epsilonproteobacteria</taxon>
        <taxon>Campylobacterales</taxon>
        <taxon>Sulfurovaceae</taxon>
        <taxon>Nitratifractor</taxon>
    </lineage>
</organism>